<dbReference type="InterPro" id="IPR009589">
    <property type="entry name" value="PH_YyaB-like"/>
</dbReference>
<keyword evidence="1" id="KW-0812">Transmembrane</keyword>
<reference evidence="4" key="1">
    <citation type="journal article" date="2019" name="Int. J. Syst. Evol. Microbiol.">
        <title>The Global Catalogue of Microorganisms (GCM) 10K type strain sequencing project: providing services to taxonomists for standard genome sequencing and annotation.</title>
        <authorList>
            <consortium name="The Broad Institute Genomics Platform"/>
            <consortium name="The Broad Institute Genome Sequencing Center for Infectious Disease"/>
            <person name="Wu L."/>
            <person name="Ma J."/>
        </authorList>
    </citation>
    <scope>NUCLEOTIDE SEQUENCE [LARGE SCALE GENOMIC DNA]</scope>
    <source>
        <strain evidence="4">CGMCC 1.10832</strain>
    </source>
</reference>
<gene>
    <name evidence="3" type="ORF">GCM10011506_34660</name>
</gene>
<keyword evidence="1" id="KW-1133">Transmembrane helix</keyword>
<dbReference type="EMBL" id="BMEC01000012">
    <property type="protein sequence ID" value="GGC46104.1"/>
    <property type="molecule type" value="Genomic_DNA"/>
</dbReference>
<dbReference type="Pfam" id="PF06713">
    <property type="entry name" value="bPH_4"/>
    <property type="match status" value="1"/>
</dbReference>
<accession>A0ABQ1MSN0</accession>
<feature type="domain" description="Uncharacterized protein YyaB-like PH" evidence="2">
    <location>
        <begin position="29"/>
        <end position="105"/>
    </location>
</feature>
<feature type="transmembrane region" description="Helical" evidence="1">
    <location>
        <begin position="7"/>
        <end position="27"/>
    </location>
</feature>
<evidence type="ECO:0000313" key="3">
    <source>
        <dbReference type="EMBL" id="GGC46104.1"/>
    </source>
</evidence>
<organism evidence="3 4">
    <name type="scientific">Marivirga lumbricoides</name>
    <dbReference type="NCBI Taxonomy" id="1046115"/>
    <lineage>
        <taxon>Bacteria</taxon>
        <taxon>Pseudomonadati</taxon>
        <taxon>Bacteroidota</taxon>
        <taxon>Cytophagia</taxon>
        <taxon>Cytophagales</taxon>
        <taxon>Marivirgaceae</taxon>
        <taxon>Marivirga</taxon>
    </lineage>
</organism>
<dbReference type="Proteomes" id="UP000636010">
    <property type="component" value="Unassembled WGS sequence"/>
</dbReference>
<keyword evidence="1" id="KW-0472">Membrane</keyword>
<keyword evidence="4" id="KW-1185">Reference proteome</keyword>
<evidence type="ECO:0000313" key="4">
    <source>
        <dbReference type="Proteomes" id="UP000636010"/>
    </source>
</evidence>
<sequence length="114" mass="13139">MFYTSQGYIIYAAILLLLLIFLGWLYYGTVYFLTEEVFTYRSGFFNGKIPVNQIRKVVASENLWYVGLKIALGAKNGLIIHYNKFDEIFIAPEQKEAFLSQLVSLNPAVKIEKE</sequence>
<evidence type="ECO:0000259" key="2">
    <source>
        <dbReference type="Pfam" id="PF06713"/>
    </source>
</evidence>
<proteinExistence type="predicted"/>
<protein>
    <recommendedName>
        <fullName evidence="2">Uncharacterized protein YyaB-like PH domain-containing protein</fullName>
    </recommendedName>
</protein>
<evidence type="ECO:0000256" key="1">
    <source>
        <dbReference type="SAM" id="Phobius"/>
    </source>
</evidence>
<comment type="caution">
    <text evidence="3">The sequence shown here is derived from an EMBL/GenBank/DDBJ whole genome shotgun (WGS) entry which is preliminary data.</text>
</comment>
<name>A0ABQ1MSN0_9BACT</name>